<name>A0AAE3GBF4_9PSEU</name>
<evidence type="ECO:0000313" key="1">
    <source>
        <dbReference type="EMBL" id="MCP2165212.1"/>
    </source>
</evidence>
<sequence length="183" mass="19550">MSGWLRRLARRLGGQRLPEGFPGTLAAGENVVAVAEERSGGHLVATSLGLWLPEGERTRRVGWHLISKAVWQAGALAVVEARQTGTAGAAVLLADLPTRRFTLTEPGRVPEVVHARVTGSIRSSHRRELPGGGAWFVQRKVPGQDGVVLQVRADPGTDAEALRVIAEQVAARVDQVRRAAPDA</sequence>
<comment type="caution">
    <text evidence="1">The sequence shown here is derived from an EMBL/GenBank/DDBJ whole genome shotgun (WGS) entry which is preliminary data.</text>
</comment>
<evidence type="ECO:0000313" key="2">
    <source>
        <dbReference type="Proteomes" id="UP001206128"/>
    </source>
</evidence>
<dbReference type="AlphaFoldDB" id="A0AAE3GBF4"/>
<gene>
    <name evidence="1" type="ORF">LX83_002061</name>
</gene>
<reference evidence="1" key="1">
    <citation type="submission" date="2022-06" db="EMBL/GenBank/DDBJ databases">
        <title>Genomic Encyclopedia of Archaeal and Bacterial Type Strains, Phase II (KMG-II): from individual species to whole genera.</title>
        <authorList>
            <person name="Goeker M."/>
        </authorList>
    </citation>
    <scope>NUCLEOTIDE SEQUENCE</scope>
    <source>
        <strain evidence="1">DSM 43935</strain>
    </source>
</reference>
<protein>
    <submittedName>
        <fullName evidence="1">Uncharacterized protein</fullName>
    </submittedName>
</protein>
<dbReference type="Proteomes" id="UP001206128">
    <property type="component" value="Unassembled WGS sequence"/>
</dbReference>
<keyword evidence="2" id="KW-1185">Reference proteome</keyword>
<dbReference type="RefSeq" id="WP_253769768.1">
    <property type="nucleotide sequence ID" value="NZ_JAMTCK010000004.1"/>
</dbReference>
<organism evidence="1 2">
    <name type="scientific">Goodfellowiella coeruleoviolacea</name>
    <dbReference type="NCBI Taxonomy" id="334858"/>
    <lineage>
        <taxon>Bacteria</taxon>
        <taxon>Bacillati</taxon>
        <taxon>Actinomycetota</taxon>
        <taxon>Actinomycetes</taxon>
        <taxon>Pseudonocardiales</taxon>
        <taxon>Pseudonocardiaceae</taxon>
        <taxon>Goodfellowiella</taxon>
    </lineage>
</organism>
<dbReference type="EMBL" id="JAMTCK010000004">
    <property type="protein sequence ID" value="MCP2165212.1"/>
    <property type="molecule type" value="Genomic_DNA"/>
</dbReference>
<proteinExistence type="predicted"/>
<accession>A0AAE3GBF4</accession>